<dbReference type="STRING" id="321146.A0A139HMI7"/>
<dbReference type="Pfam" id="PF07985">
    <property type="entry name" value="SRR1"/>
    <property type="match status" value="1"/>
</dbReference>
<accession>A0A139HMI7</accession>
<dbReference type="Proteomes" id="UP000070133">
    <property type="component" value="Unassembled WGS sequence"/>
</dbReference>
<protein>
    <recommendedName>
        <fullName evidence="1">SRR1-like domain-containing protein</fullName>
    </recommendedName>
</protein>
<gene>
    <name evidence="2" type="ORF">AC578_5135</name>
</gene>
<evidence type="ECO:0000313" key="2">
    <source>
        <dbReference type="EMBL" id="KXT03650.1"/>
    </source>
</evidence>
<dbReference type="AlphaFoldDB" id="A0A139HMI7"/>
<keyword evidence="3" id="KW-1185">Reference proteome</keyword>
<dbReference type="OrthoDB" id="5318346at2759"/>
<proteinExistence type="predicted"/>
<organism evidence="2 3">
    <name type="scientific">Pseudocercospora eumusae</name>
    <dbReference type="NCBI Taxonomy" id="321146"/>
    <lineage>
        <taxon>Eukaryota</taxon>
        <taxon>Fungi</taxon>
        <taxon>Dikarya</taxon>
        <taxon>Ascomycota</taxon>
        <taxon>Pezizomycotina</taxon>
        <taxon>Dothideomycetes</taxon>
        <taxon>Dothideomycetidae</taxon>
        <taxon>Mycosphaerellales</taxon>
        <taxon>Mycosphaerellaceae</taxon>
        <taxon>Pseudocercospora</taxon>
    </lineage>
</organism>
<reference evidence="2 3" key="1">
    <citation type="submission" date="2015-07" db="EMBL/GenBank/DDBJ databases">
        <title>Comparative genomics of the Sigatoka disease complex on banana suggests a link between parallel evolutionary changes in Pseudocercospora fijiensis and Pseudocercospora eumusae and increased virulence on the banana host.</title>
        <authorList>
            <person name="Chang T.-C."/>
            <person name="Salvucci A."/>
            <person name="Crous P.W."/>
            <person name="Stergiopoulos I."/>
        </authorList>
    </citation>
    <scope>NUCLEOTIDE SEQUENCE [LARGE SCALE GENOMIC DNA]</scope>
    <source>
        <strain evidence="2 3">CBS 114824</strain>
    </source>
</reference>
<dbReference type="EMBL" id="LFZN01000028">
    <property type="protein sequence ID" value="KXT03650.1"/>
    <property type="molecule type" value="Genomic_DNA"/>
</dbReference>
<feature type="domain" description="SRR1-like" evidence="1">
    <location>
        <begin position="59"/>
        <end position="150"/>
    </location>
</feature>
<sequence>MSDNRKLPTREELLQNLRKRAAVRPQPKKIDFDACYQTARRFWLESDCRRAFQNSLKASRPKDGWSIDRAVLMAIGNISLAYPGFEYRIVMQLILFQDIVETIEADTGTKVDMVVQDPVLNADDTAIFTALGFEVVQRPRGEQLMCPTTFAMFAFWGFEWTVLDKPRPVLPGVMVSLPLAHVALNEKDGKPPGEPSKVELTAGFYQTTPVCSESSCKYHEGVYLFESLRLSVLKGVEDPTLD</sequence>
<evidence type="ECO:0000313" key="3">
    <source>
        <dbReference type="Proteomes" id="UP000070133"/>
    </source>
</evidence>
<name>A0A139HMI7_9PEZI</name>
<dbReference type="InterPro" id="IPR012942">
    <property type="entry name" value="SRR1-like"/>
</dbReference>
<comment type="caution">
    <text evidence="2">The sequence shown here is derived from an EMBL/GenBank/DDBJ whole genome shotgun (WGS) entry which is preliminary data.</text>
</comment>
<evidence type="ECO:0000259" key="1">
    <source>
        <dbReference type="Pfam" id="PF07985"/>
    </source>
</evidence>